<evidence type="ECO:0000313" key="5">
    <source>
        <dbReference type="Proteomes" id="UP001321526"/>
    </source>
</evidence>
<dbReference type="Gene3D" id="3.60.20.10">
    <property type="entry name" value="Glutamine Phosphoribosylpyrophosphate, subunit 1, domain 1"/>
    <property type="match status" value="1"/>
</dbReference>
<dbReference type="Proteomes" id="UP001321526">
    <property type="component" value="Chromosome"/>
</dbReference>
<reference evidence="4 5" key="1">
    <citation type="submission" date="2019-01" db="EMBL/GenBank/DDBJ databases">
        <title>Genome sequence of Salinicola endophyticus REST5.</title>
        <authorList>
            <person name="Nascimento F.X."/>
        </authorList>
    </citation>
    <scope>NUCLEOTIDE SEQUENCE [LARGE SCALE GENOMIC DNA]</scope>
    <source>
        <strain evidence="4 5">REST5</strain>
    </source>
</reference>
<proteinExistence type="predicted"/>
<feature type="region of interest" description="Disordered" evidence="2">
    <location>
        <begin position="260"/>
        <end position="286"/>
    </location>
</feature>
<dbReference type="PANTHER" id="PTHR42824">
    <property type="entry name" value="GLUTAMINE AMIDOTRANSFERASE"/>
    <property type="match status" value="1"/>
</dbReference>
<dbReference type="PROSITE" id="PS51278">
    <property type="entry name" value="GATASE_TYPE_2"/>
    <property type="match status" value="1"/>
</dbReference>
<gene>
    <name evidence="4" type="ORF">EVC62_01100</name>
</gene>
<evidence type="ECO:0000313" key="4">
    <source>
        <dbReference type="EMBL" id="WFF40198.1"/>
    </source>
</evidence>
<protein>
    <submittedName>
        <fullName evidence="4">Class II glutamine amidotransferase</fullName>
    </submittedName>
</protein>
<evidence type="ECO:0000256" key="1">
    <source>
        <dbReference type="ARBA" id="ARBA00022962"/>
    </source>
</evidence>
<evidence type="ECO:0000259" key="3">
    <source>
        <dbReference type="PROSITE" id="PS51278"/>
    </source>
</evidence>
<keyword evidence="1 4" id="KW-0315">Glutamine amidotransferase</keyword>
<sequence>MCQIFGVNSLRPIAPNYLLRGFFCRGGGTSDHKDGWGIAYRAENGQPHLKVYASSAFRCQHAHMLAGGSTRSRNLMAHIRKATIGAVEDANSHPFTRTLWGRHVFFAHNGDLKAFAPAIAPRFRTFGTTDSEMAFASILTRLVERFGDAFPPLPALYNALQDIAADIARHGTFNFILTVDDLMFAHATTDLHWTAHEPGTPRVRLIDCDEQVDTGSLHCTDERFVIVATHPVTEGHRWQRFGKGELALFHAGRRLDTHSLDSDEDTFGEGQAGWPDDRQQALAASA</sequence>
<dbReference type="EMBL" id="CP035631">
    <property type="protein sequence ID" value="WFF40198.1"/>
    <property type="molecule type" value="Genomic_DNA"/>
</dbReference>
<dbReference type="Pfam" id="PF13230">
    <property type="entry name" value="GATase_4"/>
    <property type="match status" value="1"/>
</dbReference>
<dbReference type="InterPro" id="IPR029055">
    <property type="entry name" value="Ntn_hydrolases_N"/>
</dbReference>
<dbReference type="PANTHER" id="PTHR42824:SF1">
    <property type="entry name" value="GLUTAMINE AMIDOTRANSFERASE YAFJ-RELATED"/>
    <property type="match status" value="1"/>
</dbReference>
<dbReference type="RefSeq" id="WP_282235537.1">
    <property type="nucleotide sequence ID" value="NZ_CP035631.1"/>
</dbReference>
<evidence type="ECO:0000256" key="2">
    <source>
        <dbReference type="SAM" id="MobiDB-lite"/>
    </source>
</evidence>
<organism evidence="4 5">
    <name type="scientific">Salinicola endophyticus</name>
    <dbReference type="NCBI Taxonomy" id="1949083"/>
    <lineage>
        <taxon>Bacteria</taxon>
        <taxon>Pseudomonadati</taxon>
        <taxon>Pseudomonadota</taxon>
        <taxon>Gammaproteobacteria</taxon>
        <taxon>Oceanospirillales</taxon>
        <taxon>Halomonadaceae</taxon>
        <taxon>Salinicola</taxon>
    </lineage>
</organism>
<keyword evidence="5" id="KW-1185">Reference proteome</keyword>
<dbReference type="InterPro" id="IPR026869">
    <property type="entry name" value="EgtC-like"/>
</dbReference>
<name>A0ABY8FBL7_9GAMM</name>
<dbReference type="InterPro" id="IPR017932">
    <property type="entry name" value="GATase_2_dom"/>
</dbReference>
<feature type="domain" description="Glutamine amidotransferase type-2" evidence="3">
    <location>
        <begin position="2"/>
        <end position="252"/>
    </location>
</feature>
<accession>A0ABY8FBL7</accession>
<dbReference type="CDD" id="cd01908">
    <property type="entry name" value="YafJ"/>
    <property type="match status" value="1"/>
</dbReference>
<dbReference type="SUPFAM" id="SSF56235">
    <property type="entry name" value="N-terminal nucleophile aminohydrolases (Ntn hydrolases)"/>
    <property type="match status" value="1"/>
</dbReference>